<dbReference type="Gene3D" id="3.90.79.10">
    <property type="entry name" value="Nucleoside Triphosphate Pyrophosphohydrolase"/>
    <property type="match status" value="1"/>
</dbReference>
<dbReference type="PANTHER" id="PTHR21340">
    <property type="entry name" value="DIADENOSINE 5,5-P1,P4-TETRAPHOSPHATE PYROPHOSPHOHYDROLASE MUTT"/>
    <property type="match status" value="1"/>
</dbReference>
<dbReference type="GO" id="GO:0006167">
    <property type="term" value="P:AMP biosynthetic process"/>
    <property type="evidence" value="ECO:0007669"/>
    <property type="project" value="TreeGrafter"/>
</dbReference>
<dbReference type="InterPro" id="IPR000086">
    <property type="entry name" value="NUDIX_hydrolase_dom"/>
</dbReference>
<keyword evidence="1" id="KW-0378">Hydrolase</keyword>
<name>A0A5C3MUZ1_9AGAM</name>
<dbReference type="Pfam" id="PF00293">
    <property type="entry name" value="NUDIX"/>
    <property type="match status" value="1"/>
</dbReference>
<evidence type="ECO:0000256" key="1">
    <source>
        <dbReference type="ARBA" id="ARBA00022801"/>
    </source>
</evidence>
<organism evidence="3 4">
    <name type="scientific">Heliocybe sulcata</name>
    <dbReference type="NCBI Taxonomy" id="5364"/>
    <lineage>
        <taxon>Eukaryota</taxon>
        <taxon>Fungi</taxon>
        <taxon>Dikarya</taxon>
        <taxon>Basidiomycota</taxon>
        <taxon>Agaricomycotina</taxon>
        <taxon>Agaricomycetes</taxon>
        <taxon>Gloeophyllales</taxon>
        <taxon>Gloeophyllaceae</taxon>
        <taxon>Heliocybe</taxon>
    </lineage>
</organism>
<dbReference type="Proteomes" id="UP000305948">
    <property type="component" value="Unassembled WGS sequence"/>
</dbReference>
<dbReference type="InterPro" id="IPR051325">
    <property type="entry name" value="Nudix_hydrolase_domain"/>
</dbReference>
<dbReference type="OrthoDB" id="276276at2759"/>
<dbReference type="STRING" id="5364.A0A5C3MUZ1"/>
<accession>A0A5C3MUZ1</accession>
<evidence type="ECO:0000313" key="4">
    <source>
        <dbReference type="Proteomes" id="UP000305948"/>
    </source>
</evidence>
<evidence type="ECO:0000259" key="2">
    <source>
        <dbReference type="PROSITE" id="PS51462"/>
    </source>
</evidence>
<gene>
    <name evidence="3" type="ORF">OE88DRAFT_1809794</name>
</gene>
<dbReference type="InterPro" id="IPR015797">
    <property type="entry name" value="NUDIX_hydrolase-like_dom_sf"/>
</dbReference>
<dbReference type="EMBL" id="ML213517">
    <property type="protein sequence ID" value="TFK48900.1"/>
    <property type="molecule type" value="Genomic_DNA"/>
</dbReference>
<keyword evidence="4" id="KW-1185">Reference proteome</keyword>
<dbReference type="AlphaFoldDB" id="A0A5C3MUZ1"/>
<dbReference type="GO" id="GO:0004081">
    <property type="term" value="F:bis(5'-nucleosyl)-tetraphosphatase (asymmetrical) activity"/>
    <property type="evidence" value="ECO:0007669"/>
    <property type="project" value="TreeGrafter"/>
</dbReference>
<proteinExistence type="predicted"/>
<reference evidence="3 4" key="1">
    <citation type="journal article" date="2019" name="Nat. Ecol. Evol.">
        <title>Megaphylogeny resolves global patterns of mushroom evolution.</title>
        <authorList>
            <person name="Varga T."/>
            <person name="Krizsan K."/>
            <person name="Foldi C."/>
            <person name="Dima B."/>
            <person name="Sanchez-Garcia M."/>
            <person name="Sanchez-Ramirez S."/>
            <person name="Szollosi G.J."/>
            <person name="Szarkandi J.G."/>
            <person name="Papp V."/>
            <person name="Albert L."/>
            <person name="Andreopoulos W."/>
            <person name="Angelini C."/>
            <person name="Antonin V."/>
            <person name="Barry K.W."/>
            <person name="Bougher N.L."/>
            <person name="Buchanan P."/>
            <person name="Buyck B."/>
            <person name="Bense V."/>
            <person name="Catcheside P."/>
            <person name="Chovatia M."/>
            <person name="Cooper J."/>
            <person name="Damon W."/>
            <person name="Desjardin D."/>
            <person name="Finy P."/>
            <person name="Geml J."/>
            <person name="Haridas S."/>
            <person name="Hughes K."/>
            <person name="Justo A."/>
            <person name="Karasinski D."/>
            <person name="Kautmanova I."/>
            <person name="Kiss B."/>
            <person name="Kocsube S."/>
            <person name="Kotiranta H."/>
            <person name="LaButti K.M."/>
            <person name="Lechner B.E."/>
            <person name="Liimatainen K."/>
            <person name="Lipzen A."/>
            <person name="Lukacs Z."/>
            <person name="Mihaltcheva S."/>
            <person name="Morgado L.N."/>
            <person name="Niskanen T."/>
            <person name="Noordeloos M.E."/>
            <person name="Ohm R.A."/>
            <person name="Ortiz-Santana B."/>
            <person name="Ovrebo C."/>
            <person name="Racz N."/>
            <person name="Riley R."/>
            <person name="Savchenko A."/>
            <person name="Shiryaev A."/>
            <person name="Soop K."/>
            <person name="Spirin V."/>
            <person name="Szebenyi C."/>
            <person name="Tomsovsky M."/>
            <person name="Tulloss R.E."/>
            <person name="Uehling J."/>
            <person name="Grigoriev I.V."/>
            <person name="Vagvolgyi C."/>
            <person name="Papp T."/>
            <person name="Martin F.M."/>
            <person name="Miettinen O."/>
            <person name="Hibbett D.S."/>
            <person name="Nagy L.G."/>
        </authorList>
    </citation>
    <scope>NUCLEOTIDE SEQUENCE [LARGE SCALE GENOMIC DNA]</scope>
    <source>
        <strain evidence="3 4">OMC1185</strain>
    </source>
</reference>
<protein>
    <recommendedName>
        <fullName evidence="2">Nudix hydrolase domain-containing protein</fullName>
    </recommendedName>
</protein>
<sequence length="174" mass="19597">MHMTQVTRPPVTERSYGIVLVRSPSIKRSSLKSKDVEVLLVHQLGPRLPSASQIHSPSTFIPLPKGHKEPADATDLAAALRELREETGLSVSTILCGEKAIKERYTNPRNGQEKENTFWIGLAEGDREGVQVQVEEIERAEWVQMEEAVSKATYEETKLVLREAARMLDEEQKH</sequence>
<evidence type="ECO:0000313" key="3">
    <source>
        <dbReference type="EMBL" id="TFK48900.1"/>
    </source>
</evidence>
<dbReference type="PANTHER" id="PTHR21340:SF0">
    <property type="entry name" value="BIS(5'-NUCLEOSYL)-TETRAPHOSPHATASE [ASYMMETRICAL]"/>
    <property type="match status" value="1"/>
</dbReference>
<dbReference type="SUPFAM" id="SSF55811">
    <property type="entry name" value="Nudix"/>
    <property type="match status" value="1"/>
</dbReference>
<feature type="domain" description="Nudix hydrolase" evidence="2">
    <location>
        <begin position="11"/>
        <end position="165"/>
    </location>
</feature>
<dbReference type="PROSITE" id="PS51462">
    <property type="entry name" value="NUDIX"/>
    <property type="match status" value="1"/>
</dbReference>
<dbReference type="GO" id="GO:0006754">
    <property type="term" value="P:ATP biosynthetic process"/>
    <property type="evidence" value="ECO:0007669"/>
    <property type="project" value="TreeGrafter"/>
</dbReference>